<proteinExistence type="predicted"/>
<dbReference type="InterPro" id="IPR044855">
    <property type="entry name" value="CoA-Trfase_III_dom3_sf"/>
</dbReference>
<gene>
    <name evidence="2" type="ORF">ACFO1V_13260</name>
</gene>
<keyword evidence="3" id="KW-1185">Reference proteome</keyword>
<evidence type="ECO:0000313" key="3">
    <source>
        <dbReference type="Proteomes" id="UP001596042"/>
    </source>
</evidence>
<accession>A0ABV9HAK6</accession>
<reference evidence="3" key="1">
    <citation type="journal article" date="2019" name="Int. J. Syst. Evol. Microbiol.">
        <title>The Global Catalogue of Microorganisms (GCM) 10K type strain sequencing project: providing services to taxonomists for standard genome sequencing and annotation.</title>
        <authorList>
            <consortium name="The Broad Institute Genomics Platform"/>
            <consortium name="The Broad Institute Genome Sequencing Center for Infectious Disease"/>
            <person name="Wu L."/>
            <person name="Ma J."/>
        </authorList>
    </citation>
    <scope>NUCLEOTIDE SEQUENCE [LARGE SCALE GENOMIC DNA]</scope>
    <source>
        <strain evidence="3">CGMCC 1.15731</strain>
    </source>
</reference>
<protein>
    <submittedName>
        <fullName evidence="2">CaiB/BaiF CoA transferase family protein</fullName>
    </submittedName>
</protein>
<comment type="caution">
    <text evidence="2">The sequence shown here is derived from an EMBL/GenBank/DDBJ whole genome shotgun (WGS) entry which is preliminary data.</text>
</comment>
<dbReference type="InterPro" id="IPR023606">
    <property type="entry name" value="CoA-Trfase_III_dom_1_sf"/>
</dbReference>
<dbReference type="Proteomes" id="UP001596042">
    <property type="component" value="Unassembled WGS sequence"/>
</dbReference>
<dbReference type="Gene3D" id="3.40.50.10540">
    <property type="entry name" value="Crotonobetainyl-coa:carnitine coa-transferase, domain 1"/>
    <property type="match status" value="1"/>
</dbReference>
<dbReference type="InterPro" id="IPR003673">
    <property type="entry name" value="CoA-Trfase_fam_III"/>
</dbReference>
<evidence type="ECO:0000256" key="1">
    <source>
        <dbReference type="ARBA" id="ARBA00022679"/>
    </source>
</evidence>
<dbReference type="GO" id="GO:0016740">
    <property type="term" value="F:transferase activity"/>
    <property type="evidence" value="ECO:0007669"/>
    <property type="project" value="UniProtKB-KW"/>
</dbReference>
<dbReference type="PANTHER" id="PTHR48207">
    <property type="entry name" value="SUCCINATE--HYDROXYMETHYLGLUTARATE COA-TRANSFERASE"/>
    <property type="match status" value="1"/>
</dbReference>
<name>A0ABV9HAK6_9HYPH</name>
<dbReference type="Pfam" id="PF02515">
    <property type="entry name" value="CoA_transf_3"/>
    <property type="match status" value="1"/>
</dbReference>
<keyword evidence="1 2" id="KW-0808">Transferase</keyword>
<organism evidence="2 3">
    <name type="scientific">Daeguia caeni</name>
    <dbReference type="NCBI Taxonomy" id="439612"/>
    <lineage>
        <taxon>Bacteria</taxon>
        <taxon>Pseudomonadati</taxon>
        <taxon>Pseudomonadota</taxon>
        <taxon>Alphaproteobacteria</taxon>
        <taxon>Hyphomicrobiales</taxon>
        <taxon>Brucellaceae</taxon>
        <taxon>Daeguia</taxon>
    </lineage>
</organism>
<dbReference type="InterPro" id="IPR050483">
    <property type="entry name" value="CoA-transferase_III_domain"/>
</dbReference>
<dbReference type="EMBL" id="JBHSEL010000122">
    <property type="protein sequence ID" value="MFC4626161.1"/>
    <property type="molecule type" value="Genomic_DNA"/>
</dbReference>
<evidence type="ECO:0000313" key="2">
    <source>
        <dbReference type="EMBL" id="MFC4626161.1"/>
    </source>
</evidence>
<dbReference type="Gene3D" id="3.30.1540.10">
    <property type="entry name" value="formyl-coa transferase, domain 3"/>
    <property type="match status" value="1"/>
</dbReference>
<dbReference type="SUPFAM" id="SSF89796">
    <property type="entry name" value="CoA-transferase family III (CaiB/BaiF)"/>
    <property type="match status" value="1"/>
</dbReference>
<dbReference type="PANTHER" id="PTHR48207:SF3">
    <property type="entry name" value="SUCCINATE--HYDROXYMETHYLGLUTARATE COA-TRANSFERASE"/>
    <property type="match status" value="1"/>
</dbReference>
<sequence length="393" mass="42440">MNKGPLSGIRVIDFGHTVMGPSCSMILADLGAEVIKIEPSPGGDPTRMLKGFGTGYFGYFNRNKRSVALNLKTPEGLELAKKMIADADVLIENFGPGTIDRLGLGWDVVREINPRLIFASLKGFFDGPYGKRAALDEIVQMMTGLAFMTGPSGRPLRAGTSVIDIAGGMFAVIAIQAALRERDRTGKGQLVGSSLYESAVFLMGQHLCYAAQTDGPIPPMPERVSAWAVYEIFETGDGGQLFVGITSDAHWQRFCAEAGLTELANDESLARNNQRIEARPRLIPALKEFFASITQPHAVEICEAARIPFAEVRRPEDLFDDPHLKATNGLLEVTLPNGVTTALPRLPIRMEGLEPFATNPPAVGQDTREILSAYGLSDEAIADLASRGILIAQ</sequence>